<reference evidence="1 2" key="1">
    <citation type="journal article" date="2023" name="Science">
        <title>Complex scaffold remodeling in plant triterpene biosynthesis.</title>
        <authorList>
            <person name="De La Pena R."/>
            <person name="Hodgson H."/>
            <person name="Liu J.C."/>
            <person name="Stephenson M.J."/>
            <person name="Martin A.C."/>
            <person name="Owen C."/>
            <person name="Harkess A."/>
            <person name="Leebens-Mack J."/>
            <person name="Jimenez L.E."/>
            <person name="Osbourn A."/>
            <person name="Sattely E.S."/>
        </authorList>
    </citation>
    <scope>NUCLEOTIDE SEQUENCE [LARGE SCALE GENOMIC DNA]</scope>
    <source>
        <strain evidence="2">cv. JPN11</strain>
        <tissue evidence="1">Leaf</tissue>
    </source>
</reference>
<organism evidence="1 2">
    <name type="scientific">Melia azedarach</name>
    <name type="common">Chinaberry tree</name>
    <dbReference type="NCBI Taxonomy" id="155640"/>
    <lineage>
        <taxon>Eukaryota</taxon>
        <taxon>Viridiplantae</taxon>
        <taxon>Streptophyta</taxon>
        <taxon>Embryophyta</taxon>
        <taxon>Tracheophyta</taxon>
        <taxon>Spermatophyta</taxon>
        <taxon>Magnoliopsida</taxon>
        <taxon>eudicotyledons</taxon>
        <taxon>Gunneridae</taxon>
        <taxon>Pentapetalae</taxon>
        <taxon>rosids</taxon>
        <taxon>malvids</taxon>
        <taxon>Sapindales</taxon>
        <taxon>Meliaceae</taxon>
        <taxon>Melia</taxon>
    </lineage>
</organism>
<accession>A0ACC1X6Q2</accession>
<dbReference type="Proteomes" id="UP001164539">
    <property type="component" value="Chromosome 11"/>
</dbReference>
<sequence>MAAVMRFGSKKDDPQPFSLLSFFTCSAMAAVIELDSKKDSEEYPGHATIYVIVTSVLAAMGGLIFGYDIGITVGILSANIVNYFAPMLASRQAWRWSLGIATIPGFIIFVSSTFLYNSPNSILQTRGDREKARAILRRIRGLPDKEVEAEFNSILAASEDASIQVKNRWNSFLERHYRRS</sequence>
<gene>
    <name evidence="1" type="ORF">OWV82_020685</name>
</gene>
<evidence type="ECO:0000313" key="1">
    <source>
        <dbReference type="EMBL" id="KAJ4707121.1"/>
    </source>
</evidence>
<comment type="caution">
    <text evidence="1">The sequence shown here is derived from an EMBL/GenBank/DDBJ whole genome shotgun (WGS) entry which is preliminary data.</text>
</comment>
<keyword evidence="1" id="KW-0762">Sugar transport</keyword>
<proteinExistence type="predicted"/>
<name>A0ACC1X6Q2_MELAZ</name>
<evidence type="ECO:0000313" key="2">
    <source>
        <dbReference type="Proteomes" id="UP001164539"/>
    </source>
</evidence>
<keyword evidence="2" id="KW-1185">Reference proteome</keyword>
<protein>
    <submittedName>
        <fullName evidence="1">Sugar transporter</fullName>
    </submittedName>
</protein>
<dbReference type="EMBL" id="CM051404">
    <property type="protein sequence ID" value="KAJ4707121.1"/>
    <property type="molecule type" value="Genomic_DNA"/>
</dbReference>
<keyword evidence="1" id="KW-0813">Transport</keyword>